<dbReference type="Pfam" id="PF03564">
    <property type="entry name" value="DUF1759"/>
    <property type="match status" value="1"/>
</dbReference>
<organism evidence="3 4">
    <name type="scientific">Clonorchis sinensis</name>
    <name type="common">Chinese liver fluke</name>
    <dbReference type="NCBI Taxonomy" id="79923"/>
    <lineage>
        <taxon>Eukaryota</taxon>
        <taxon>Metazoa</taxon>
        <taxon>Spiralia</taxon>
        <taxon>Lophotrochozoa</taxon>
        <taxon>Platyhelminthes</taxon>
        <taxon>Trematoda</taxon>
        <taxon>Digenea</taxon>
        <taxon>Opisthorchiida</taxon>
        <taxon>Opisthorchiata</taxon>
        <taxon>Opisthorchiidae</taxon>
        <taxon>Clonorchis</taxon>
    </lineage>
</organism>
<dbReference type="InterPro" id="IPR043502">
    <property type="entry name" value="DNA/RNA_pol_sf"/>
</dbReference>
<reference evidence="3" key="1">
    <citation type="journal article" date="2011" name="Genome Biol.">
        <title>The draft genome of the carcinogenic human liver fluke Clonorchis sinensis.</title>
        <authorList>
            <person name="Wang X."/>
            <person name="Chen W."/>
            <person name="Huang Y."/>
            <person name="Sun J."/>
            <person name="Men J."/>
            <person name="Liu H."/>
            <person name="Luo F."/>
            <person name="Guo L."/>
            <person name="Lv X."/>
            <person name="Deng C."/>
            <person name="Zhou C."/>
            <person name="Fan Y."/>
            <person name="Li X."/>
            <person name="Huang L."/>
            <person name="Hu Y."/>
            <person name="Liang C."/>
            <person name="Hu X."/>
            <person name="Xu J."/>
            <person name="Yu X."/>
        </authorList>
    </citation>
    <scope>NUCLEOTIDE SEQUENCE [LARGE SCALE GENOMIC DNA]</scope>
    <source>
        <strain evidence="3">Henan</strain>
    </source>
</reference>
<dbReference type="Gene3D" id="3.30.70.270">
    <property type="match status" value="1"/>
</dbReference>
<dbReference type="InterPro" id="IPR000477">
    <property type="entry name" value="RT_dom"/>
</dbReference>
<reference key="2">
    <citation type="submission" date="2011-10" db="EMBL/GenBank/DDBJ databases">
        <title>The genome and transcriptome sequence of Clonorchis sinensis provide insights into the carcinogenic liver fluke.</title>
        <authorList>
            <person name="Wang X."/>
            <person name="Huang Y."/>
            <person name="Chen W."/>
            <person name="Liu H."/>
            <person name="Guo L."/>
            <person name="Chen Y."/>
            <person name="Luo F."/>
            <person name="Zhou W."/>
            <person name="Sun J."/>
            <person name="Mao Q."/>
            <person name="Liang P."/>
            <person name="Zhou C."/>
            <person name="Tian Y."/>
            <person name="Men J."/>
            <person name="Lv X."/>
            <person name="Huang L."/>
            <person name="Zhou J."/>
            <person name="Hu Y."/>
            <person name="Li R."/>
            <person name="Zhang F."/>
            <person name="Lei H."/>
            <person name="Li X."/>
            <person name="Hu X."/>
            <person name="Liang C."/>
            <person name="Xu J."/>
            <person name="Wu Z."/>
            <person name="Yu X."/>
        </authorList>
    </citation>
    <scope>NUCLEOTIDE SEQUENCE</scope>
    <source>
        <strain>Henan</strain>
    </source>
</reference>
<dbReference type="GO" id="GO:0016301">
    <property type="term" value="F:kinase activity"/>
    <property type="evidence" value="ECO:0007669"/>
    <property type="project" value="UniProtKB-KW"/>
</dbReference>
<keyword evidence="3" id="KW-0808">Transferase</keyword>
<keyword evidence="4" id="KW-1185">Reference proteome</keyword>
<sequence>MSGEHSGNFPDLPPLEYFPPTPERELPTDLKDRAAWLEMEMAMVRREMANLQVSAAATDRRRRDSVGTPSYPVDQEGAATPNYPVTPPKNPQTASTSYPHLPELLNLCMGMPQRKVPKFDGNPLNYWKFLRGFTSGVAQYVTDPANRLAFLIDACEGEAREAIDHCTILEPEQGYQEAWKILGRRFGNPSVIARQHIASITTGPAIKPNDASSLLKLADAMKACWLVLSQLNYSSELNTRTTIGAIINRLPSTIQSHWFDRASEILRKNREPNFVDLTDYIQDRADSLSVRESYLPSVSPPSTSRSERPRSFVTTPSPRFSTLMTASVANKPSSGEHSTTVTRPCLYCGKIHYLDQCTQFVRLDADARAKFVHSAVLCELCLKPRHNAKQCRSRRYCGLNGCEGLHHPLLHPPTQPSAKSARPTCQEECRSDLSVNCASGSCSRTTVALGVLPVTLRGPRGVCRVNALLDSGSHSTMLKEDVALNLGLSGLSTNISVATLNGQNEVSTTRVSFDIDTSPPAETPQSVKAWTVRQLPLITRTLPTKEQWSKWDHLEGIPSENARSQPISLLIGMDVPMAHWVLESRTGRPHEPYANRTPLGWVLFGPINNTNDRLARINQLSSHVEDNLDSKLEAMFDTEFRDPPSYKRSASQADEQALAVVESSLRLTDGRYEIALPWKAGCPSLPSNYLVARQRLNSLGKRLIKDRHLHDLYVTAVNEYLVKGYAEPVNHHPETERTGRIWYLPHHPVVHPHKPNKVRVVFDCACQVQGNSLNSQLLTGPDIVNSLLGVLLRFRQYRYVVTADIESMFHQVKVPESDRDVLRFLWWERGDVEQAPKTYRMTVHPFGATSSPFCASFALKHAIRSHASVSNHAELLAAEEALYVDDLLLSATYPERLATVA</sequence>
<dbReference type="PANTHER" id="PTHR47331:SF1">
    <property type="entry name" value="GAG-LIKE PROTEIN"/>
    <property type="match status" value="1"/>
</dbReference>
<dbReference type="SUPFAM" id="SSF56672">
    <property type="entry name" value="DNA/RNA polymerases"/>
    <property type="match status" value="1"/>
</dbReference>
<dbReference type="EMBL" id="DF142918">
    <property type="protein sequence ID" value="GAA48921.1"/>
    <property type="molecule type" value="Genomic_DNA"/>
</dbReference>
<dbReference type="InterPro" id="IPR005312">
    <property type="entry name" value="DUF1759"/>
</dbReference>
<proteinExistence type="predicted"/>
<dbReference type="AlphaFoldDB" id="G7Y7I6"/>
<protein>
    <submittedName>
        <fullName evidence="3">Nek6 si:ch211-167p9.4 NIMA (Never in mitosis gene a)-related kinase 6</fullName>
    </submittedName>
</protein>
<feature type="non-terminal residue" evidence="3">
    <location>
        <position position="901"/>
    </location>
</feature>
<feature type="compositionally biased region" description="Pro residues" evidence="1">
    <location>
        <begin position="11"/>
        <end position="21"/>
    </location>
</feature>
<keyword evidence="3" id="KW-0418">Kinase</keyword>
<dbReference type="Gene3D" id="3.10.10.10">
    <property type="entry name" value="HIV Type 1 Reverse Transcriptase, subunit A, domain 1"/>
    <property type="match status" value="1"/>
</dbReference>
<dbReference type="Pfam" id="PF00078">
    <property type="entry name" value="RVT_1"/>
    <property type="match status" value="1"/>
</dbReference>
<feature type="region of interest" description="Disordered" evidence="1">
    <location>
        <begin position="54"/>
        <end position="97"/>
    </location>
</feature>
<name>G7Y7I6_CLOSI</name>
<dbReference type="Pfam" id="PF13650">
    <property type="entry name" value="Asp_protease_2"/>
    <property type="match status" value="1"/>
</dbReference>
<evidence type="ECO:0000256" key="1">
    <source>
        <dbReference type="SAM" id="MobiDB-lite"/>
    </source>
</evidence>
<evidence type="ECO:0000313" key="3">
    <source>
        <dbReference type="EMBL" id="GAA48921.1"/>
    </source>
</evidence>
<accession>G7Y7I6</accession>
<gene>
    <name evidence="3" type="ORF">CLF_102219</name>
</gene>
<feature type="region of interest" description="Disordered" evidence="1">
    <location>
        <begin position="292"/>
        <end position="318"/>
    </location>
</feature>
<dbReference type="Proteomes" id="UP000008909">
    <property type="component" value="Unassembled WGS sequence"/>
</dbReference>
<feature type="region of interest" description="Disordered" evidence="1">
    <location>
        <begin position="1"/>
        <end position="26"/>
    </location>
</feature>
<dbReference type="PANTHER" id="PTHR47331">
    <property type="entry name" value="PHD-TYPE DOMAIN-CONTAINING PROTEIN"/>
    <property type="match status" value="1"/>
</dbReference>
<dbReference type="CDD" id="cd01644">
    <property type="entry name" value="RT_pepA17"/>
    <property type="match status" value="1"/>
</dbReference>
<dbReference type="InterPro" id="IPR043128">
    <property type="entry name" value="Rev_trsase/Diguanyl_cyclase"/>
</dbReference>
<feature type="domain" description="Reverse transcriptase" evidence="2">
    <location>
        <begin position="793"/>
        <end position="898"/>
    </location>
</feature>
<evidence type="ECO:0000313" key="4">
    <source>
        <dbReference type="Proteomes" id="UP000008909"/>
    </source>
</evidence>
<evidence type="ECO:0000259" key="2">
    <source>
        <dbReference type="Pfam" id="PF00078"/>
    </source>
</evidence>